<name>A0A7R8V0F1_HERIL</name>
<keyword evidence="5" id="KW-0732">Signal</keyword>
<dbReference type="OMA" id="WLTANKQ"/>
<dbReference type="CDD" id="cd13761">
    <property type="entry name" value="TGF_beta_BMP5_like"/>
    <property type="match status" value="1"/>
</dbReference>
<gene>
    <name evidence="15" type="ORF">HERILL_LOCUS12999</name>
</gene>
<feature type="transmembrane region" description="Helical" evidence="13">
    <location>
        <begin position="6"/>
        <end position="28"/>
    </location>
</feature>
<keyword evidence="7" id="KW-1015">Disulfide bond</keyword>
<evidence type="ECO:0000256" key="10">
    <source>
        <dbReference type="ARBA" id="ARBA00079940"/>
    </source>
</evidence>
<evidence type="ECO:0000256" key="2">
    <source>
        <dbReference type="ARBA" id="ARBA00006656"/>
    </source>
</evidence>
<dbReference type="InterPro" id="IPR017948">
    <property type="entry name" value="TGFb_CS"/>
</dbReference>
<protein>
    <recommendedName>
        <fullName evidence="9">Protein 60A</fullName>
    </recommendedName>
    <alternativeName>
        <fullName evidence="10">Protein glass bottom boat</fullName>
    </alternativeName>
</protein>
<proteinExistence type="inferred from homology"/>
<dbReference type="GO" id="GO:0005615">
    <property type="term" value="C:extracellular space"/>
    <property type="evidence" value="ECO:0007669"/>
    <property type="project" value="UniProtKB-KW"/>
</dbReference>
<comment type="subcellular location">
    <subcellularLocation>
        <location evidence="1">Secreted</location>
    </subcellularLocation>
</comment>
<dbReference type="AlphaFoldDB" id="A0A7R8V0F1"/>
<evidence type="ECO:0000259" key="14">
    <source>
        <dbReference type="PROSITE" id="PS51362"/>
    </source>
</evidence>
<comment type="similarity">
    <text evidence="2 11">Belongs to the TGF-beta family.</text>
</comment>
<feature type="domain" description="TGF-beta family profile" evidence="14">
    <location>
        <begin position="295"/>
        <end position="426"/>
    </location>
</feature>
<dbReference type="FunCoup" id="A0A7R8V0F1">
    <property type="interactions" value="121"/>
</dbReference>
<dbReference type="InParanoid" id="A0A7R8V0F1"/>
<sequence>MKWNKLLGGLWAMPSVLVLIVILQVICVSARMSGFYIDNGVDQTIMEDVLDDESKHAVEHEILELLGLPDRPKHKHARPSLRKSAPQFMIDVYNRLLKEEGENEGLGRVERSADFEENLITDADQRAIDDSDTIMTFLNKNHHVSEVRHERGRRLWFDVSEVSKDLSLMMAELRIYQNPEKGKWQGSGKTFVITAYTITKADGQKELEILSSTNTSSDYQGWLELNVTGGLSKWLMGPNENKGLYIGAHAVDRPEKEIKLDDVGLVNTKGDDQYQPFMVGFFSGQELVKPPRKSRTKRNAPRRNRKSEMRNPFQELKMDENTKNCQIRTLFIHFRDLQWQDWIVAPEGYGAYYCSGECNFPLNAHMNATNHAIVQTLVHLMQPTKVPKPCCAPTALSPISVLYYLEEDNVVLKKYRYMVVKSCGCH</sequence>
<keyword evidence="16" id="KW-1185">Reference proteome</keyword>
<dbReference type="Gene3D" id="2.60.120.970">
    <property type="match status" value="1"/>
</dbReference>
<evidence type="ECO:0000256" key="6">
    <source>
        <dbReference type="ARBA" id="ARBA00023030"/>
    </source>
</evidence>
<dbReference type="Pfam" id="PF00019">
    <property type="entry name" value="TGF_beta"/>
    <property type="match status" value="1"/>
</dbReference>
<keyword evidence="8" id="KW-0325">Glycoprotein</keyword>
<evidence type="ECO:0000256" key="5">
    <source>
        <dbReference type="ARBA" id="ARBA00022729"/>
    </source>
</evidence>
<feature type="region of interest" description="Disordered" evidence="12">
    <location>
        <begin position="290"/>
        <end position="311"/>
    </location>
</feature>
<evidence type="ECO:0000256" key="7">
    <source>
        <dbReference type="ARBA" id="ARBA00023157"/>
    </source>
</evidence>
<dbReference type="Proteomes" id="UP000594454">
    <property type="component" value="Chromosome 5"/>
</dbReference>
<dbReference type="GO" id="GO:0005125">
    <property type="term" value="F:cytokine activity"/>
    <property type="evidence" value="ECO:0007669"/>
    <property type="project" value="UniProtKB-KW"/>
</dbReference>
<evidence type="ECO:0000256" key="4">
    <source>
        <dbReference type="ARBA" id="ARBA00022525"/>
    </source>
</evidence>
<dbReference type="FunFam" id="2.60.120.970:FF:000030">
    <property type="entry name" value="Glass bottom boat"/>
    <property type="match status" value="1"/>
</dbReference>
<dbReference type="SMART" id="SM00204">
    <property type="entry name" value="TGFB"/>
    <property type="match status" value="1"/>
</dbReference>
<keyword evidence="13" id="KW-0812">Transmembrane</keyword>
<dbReference type="FunFam" id="2.10.90.10:FF:000003">
    <property type="entry name" value="Bone morphogenetic protein 5"/>
    <property type="match status" value="1"/>
</dbReference>
<dbReference type="EMBL" id="LR899013">
    <property type="protein sequence ID" value="CAD7090521.1"/>
    <property type="molecule type" value="Genomic_DNA"/>
</dbReference>
<dbReference type="InterPro" id="IPR001111">
    <property type="entry name" value="TGF-b_propeptide"/>
</dbReference>
<keyword evidence="4" id="KW-0964">Secreted</keyword>
<dbReference type="SUPFAM" id="SSF57501">
    <property type="entry name" value="Cystine-knot cytokines"/>
    <property type="match status" value="1"/>
</dbReference>
<dbReference type="PANTHER" id="PTHR11848:SF310">
    <property type="entry name" value="PROTEIN 60A-RELATED"/>
    <property type="match status" value="1"/>
</dbReference>
<evidence type="ECO:0000313" key="16">
    <source>
        <dbReference type="Proteomes" id="UP000594454"/>
    </source>
</evidence>
<dbReference type="Pfam" id="PF00688">
    <property type="entry name" value="TGFb_propeptide"/>
    <property type="match status" value="1"/>
</dbReference>
<dbReference type="PANTHER" id="PTHR11848">
    <property type="entry name" value="TGF-BETA FAMILY"/>
    <property type="match status" value="1"/>
</dbReference>
<accession>A0A7R8V0F1</accession>
<evidence type="ECO:0000256" key="3">
    <source>
        <dbReference type="ARBA" id="ARBA00022514"/>
    </source>
</evidence>
<keyword evidence="6 11" id="KW-0339">Growth factor</keyword>
<feature type="compositionally biased region" description="Basic residues" evidence="12">
    <location>
        <begin position="290"/>
        <end position="305"/>
    </location>
</feature>
<evidence type="ECO:0000256" key="9">
    <source>
        <dbReference type="ARBA" id="ARBA00069249"/>
    </source>
</evidence>
<keyword evidence="3" id="KW-0202">Cytokine</keyword>
<dbReference type="PROSITE" id="PS00250">
    <property type="entry name" value="TGF_BETA_1"/>
    <property type="match status" value="1"/>
</dbReference>
<dbReference type="OrthoDB" id="5987191at2759"/>
<reference evidence="15 16" key="1">
    <citation type="submission" date="2020-11" db="EMBL/GenBank/DDBJ databases">
        <authorList>
            <person name="Wallbank WR R."/>
            <person name="Pardo Diaz C."/>
            <person name="Kozak K."/>
            <person name="Martin S."/>
            <person name="Jiggins C."/>
            <person name="Moest M."/>
            <person name="Warren A I."/>
            <person name="Generalovic N T."/>
            <person name="Byers J.R.P. K."/>
            <person name="Montejo-Kovacevich G."/>
            <person name="Yen C E."/>
        </authorList>
    </citation>
    <scope>NUCLEOTIDE SEQUENCE [LARGE SCALE GENOMIC DNA]</scope>
</reference>
<dbReference type="InterPro" id="IPR015615">
    <property type="entry name" value="TGF-beta-rel"/>
</dbReference>
<keyword evidence="13" id="KW-1133">Transmembrane helix</keyword>
<dbReference type="PROSITE" id="PS51362">
    <property type="entry name" value="TGF_BETA_2"/>
    <property type="match status" value="1"/>
</dbReference>
<dbReference type="Gene3D" id="2.10.90.10">
    <property type="entry name" value="Cystine-knot cytokines"/>
    <property type="match status" value="1"/>
</dbReference>
<dbReference type="InterPro" id="IPR029034">
    <property type="entry name" value="Cystine-knot_cytokine"/>
</dbReference>
<dbReference type="GO" id="GO:0008083">
    <property type="term" value="F:growth factor activity"/>
    <property type="evidence" value="ECO:0007669"/>
    <property type="project" value="UniProtKB-KW"/>
</dbReference>
<organism evidence="15 16">
    <name type="scientific">Hermetia illucens</name>
    <name type="common">Black soldier fly</name>
    <dbReference type="NCBI Taxonomy" id="343691"/>
    <lineage>
        <taxon>Eukaryota</taxon>
        <taxon>Metazoa</taxon>
        <taxon>Ecdysozoa</taxon>
        <taxon>Arthropoda</taxon>
        <taxon>Hexapoda</taxon>
        <taxon>Insecta</taxon>
        <taxon>Pterygota</taxon>
        <taxon>Neoptera</taxon>
        <taxon>Endopterygota</taxon>
        <taxon>Diptera</taxon>
        <taxon>Brachycera</taxon>
        <taxon>Stratiomyomorpha</taxon>
        <taxon>Stratiomyidae</taxon>
        <taxon>Hermetiinae</taxon>
        <taxon>Hermetia</taxon>
    </lineage>
</organism>
<evidence type="ECO:0000256" key="12">
    <source>
        <dbReference type="SAM" id="MobiDB-lite"/>
    </source>
</evidence>
<evidence type="ECO:0000313" key="15">
    <source>
        <dbReference type="EMBL" id="CAD7090521.1"/>
    </source>
</evidence>
<evidence type="ECO:0000256" key="11">
    <source>
        <dbReference type="RuleBase" id="RU000354"/>
    </source>
</evidence>
<evidence type="ECO:0000256" key="8">
    <source>
        <dbReference type="ARBA" id="ARBA00023180"/>
    </source>
</evidence>
<dbReference type="InterPro" id="IPR001839">
    <property type="entry name" value="TGF-b_C"/>
</dbReference>
<keyword evidence="13" id="KW-0472">Membrane</keyword>
<evidence type="ECO:0000256" key="13">
    <source>
        <dbReference type="SAM" id="Phobius"/>
    </source>
</evidence>
<dbReference type="GO" id="GO:0032502">
    <property type="term" value="P:developmental process"/>
    <property type="evidence" value="ECO:0007669"/>
    <property type="project" value="UniProtKB-ARBA"/>
</dbReference>
<evidence type="ECO:0000256" key="1">
    <source>
        <dbReference type="ARBA" id="ARBA00004613"/>
    </source>
</evidence>